<evidence type="ECO:0000259" key="5">
    <source>
        <dbReference type="PROSITE" id="PS50977"/>
    </source>
</evidence>
<reference evidence="6 7" key="1">
    <citation type="submission" date="2015-03" db="EMBL/GenBank/DDBJ databases">
        <title>Draft genome sequence of Luteibacter yeojuensis strain SU11.</title>
        <authorList>
            <person name="Sulaiman J."/>
            <person name="Priya K."/>
            <person name="Chan K.-G."/>
        </authorList>
    </citation>
    <scope>NUCLEOTIDE SEQUENCE [LARGE SCALE GENOMIC DNA]</scope>
    <source>
        <strain evidence="6 7">SU11</strain>
    </source>
</reference>
<dbReference type="Proteomes" id="UP000033651">
    <property type="component" value="Unassembled WGS sequence"/>
</dbReference>
<dbReference type="InterPro" id="IPR009057">
    <property type="entry name" value="Homeodomain-like_sf"/>
</dbReference>
<dbReference type="PANTHER" id="PTHR30055:SF148">
    <property type="entry name" value="TETR-FAMILY TRANSCRIPTIONAL REGULATOR"/>
    <property type="match status" value="1"/>
</dbReference>
<name>A0A0F3KZC5_9GAMM</name>
<dbReference type="OrthoDB" id="9796019at2"/>
<evidence type="ECO:0000256" key="4">
    <source>
        <dbReference type="PROSITE-ProRule" id="PRU00335"/>
    </source>
</evidence>
<dbReference type="PATRIC" id="fig|345309.4.peg.3836"/>
<sequence>MSTTPLIPRTAGPRPGGRSARVQAAIHQAVRELLAEAPRDSLTVPAVATRAGVTPSTIYRRWGDLGQLLADVAVETLRPEATPEDTGSYQGDLLAWLEQYRDEMSSGPGRAMLRDVLGAGTENTGKCALYCTQQLDAIHERAAARGESTLATEAVLDGVVAPMMYRILFAAQAPTNEDVASWLDALLQAPRHST</sequence>
<dbReference type="PROSITE" id="PS50977">
    <property type="entry name" value="HTH_TETR_2"/>
    <property type="match status" value="1"/>
</dbReference>
<comment type="caution">
    <text evidence="6">The sequence shown here is derived from an EMBL/GenBank/DDBJ whole genome shotgun (WGS) entry which is preliminary data.</text>
</comment>
<dbReference type="AlphaFoldDB" id="A0A0F3KZC5"/>
<dbReference type="EMBL" id="JZRB01000007">
    <property type="protein sequence ID" value="KJV36548.1"/>
    <property type="molecule type" value="Genomic_DNA"/>
</dbReference>
<dbReference type="Gene3D" id="1.10.357.10">
    <property type="entry name" value="Tetracycline Repressor, domain 2"/>
    <property type="match status" value="1"/>
</dbReference>
<dbReference type="InterPro" id="IPR001647">
    <property type="entry name" value="HTH_TetR"/>
</dbReference>
<feature type="DNA-binding region" description="H-T-H motif" evidence="4">
    <location>
        <begin position="43"/>
        <end position="62"/>
    </location>
</feature>
<evidence type="ECO:0000256" key="3">
    <source>
        <dbReference type="ARBA" id="ARBA00023163"/>
    </source>
</evidence>
<accession>A0A0F3KZC5</accession>
<keyword evidence="1" id="KW-0805">Transcription regulation</keyword>
<dbReference type="SUPFAM" id="SSF48498">
    <property type="entry name" value="Tetracyclin repressor-like, C-terminal domain"/>
    <property type="match status" value="1"/>
</dbReference>
<evidence type="ECO:0000256" key="1">
    <source>
        <dbReference type="ARBA" id="ARBA00023015"/>
    </source>
</evidence>
<dbReference type="InterPro" id="IPR050109">
    <property type="entry name" value="HTH-type_TetR-like_transc_reg"/>
</dbReference>
<evidence type="ECO:0000256" key="2">
    <source>
        <dbReference type="ARBA" id="ARBA00023125"/>
    </source>
</evidence>
<dbReference type="Pfam" id="PF16859">
    <property type="entry name" value="TetR_C_11"/>
    <property type="match status" value="1"/>
</dbReference>
<dbReference type="Gene3D" id="1.10.10.60">
    <property type="entry name" value="Homeodomain-like"/>
    <property type="match status" value="1"/>
</dbReference>
<feature type="domain" description="HTH tetR-type" evidence="5">
    <location>
        <begin position="20"/>
        <end position="80"/>
    </location>
</feature>
<protein>
    <submittedName>
        <fullName evidence="6">TetR family transcriptional regulator</fullName>
    </submittedName>
</protein>
<keyword evidence="2 4" id="KW-0238">DNA-binding</keyword>
<dbReference type="SUPFAM" id="SSF46689">
    <property type="entry name" value="Homeodomain-like"/>
    <property type="match status" value="1"/>
</dbReference>
<dbReference type="GO" id="GO:0000976">
    <property type="term" value="F:transcription cis-regulatory region binding"/>
    <property type="evidence" value="ECO:0007669"/>
    <property type="project" value="TreeGrafter"/>
</dbReference>
<dbReference type="InterPro" id="IPR036271">
    <property type="entry name" value="Tet_transcr_reg_TetR-rel_C_sf"/>
</dbReference>
<evidence type="ECO:0000313" key="6">
    <source>
        <dbReference type="EMBL" id="KJV36548.1"/>
    </source>
</evidence>
<dbReference type="Pfam" id="PF00440">
    <property type="entry name" value="TetR_N"/>
    <property type="match status" value="1"/>
</dbReference>
<gene>
    <name evidence="6" type="ORF">VI08_04160</name>
</gene>
<dbReference type="RefSeq" id="WP_045828290.1">
    <property type="nucleotide sequence ID" value="NZ_JZRB01000007.1"/>
</dbReference>
<evidence type="ECO:0000313" key="7">
    <source>
        <dbReference type="Proteomes" id="UP000033651"/>
    </source>
</evidence>
<dbReference type="PANTHER" id="PTHR30055">
    <property type="entry name" value="HTH-TYPE TRANSCRIPTIONAL REGULATOR RUTR"/>
    <property type="match status" value="1"/>
</dbReference>
<keyword evidence="7" id="KW-1185">Reference proteome</keyword>
<organism evidence="6 7">
    <name type="scientific">Luteibacter yeojuensis</name>
    <dbReference type="NCBI Taxonomy" id="345309"/>
    <lineage>
        <taxon>Bacteria</taxon>
        <taxon>Pseudomonadati</taxon>
        <taxon>Pseudomonadota</taxon>
        <taxon>Gammaproteobacteria</taxon>
        <taxon>Lysobacterales</taxon>
        <taxon>Rhodanobacteraceae</taxon>
        <taxon>Luteibacter</taxon>
    </lineage>
</organism>
<dbReference type="InterPro" id="IPR011075">
    <property type="entry name" value="TetR_C"/>
</dbReference>
<proteinExistence type="predicted"/>
<dbReference type="GO" id="GO:0003700">
    <property type="term" value="F:DNA-binding transcription factor activity"/>
    <property type="evidence" value="ECO:0007669"/>
    <property type="project" value="TreeGrafter"/>
</dbReference>
<keyword evidence="3" id="KW-0804">Transcription</keyword>